<dbReference type="AlphaFoldDB" id="A0A7Z2VRZ1"/>
<comment type="similarity">
    <text evidence="2">Belongs to the short-chain dehydrogenases/reductases (SDR) family.</text>
</comment>
<keyword evidence="3" id="KW-0963">Cytoplasm</keyword>
<dbReference type="InterPro" id="IPR020904">
    <property type="entry name" value="Sc_DH/Rdtase_CS"/>
</dbReference>
<reference evidence="6 7" key="1">
    <citation type="submission" date="2020-04" db="EMBL/GenBank/DDBJ databases">
        <title>Genome sequencing of novel species.</title>
        <authorList>
            <person name="Heo J."/>
            <person name="Kim S.-J."/>
            <person name="Kim J.-S."/>
            <person name="Hong S.-B."/>
            <person name="Kwon S.-W."/>
        </authorList>
    </citation>
    <scope>NUCLEOTIDE SEQUENCE [LARGE SCALE GENOMIC DNA]</scope>
    <source>
        <strain evidence="6 7">MFER-1</strain>
    </source>
</reference>
<dbReference type="SUPFAM" id="SSF51735">
    <property type="entry name" value="NAD(P)-binding Rossmann-fold domains"/>
    <property type="match status" value="1"/>
</dbReference>
<dbReference type="InterPro" id="IPR051721">
    <property type="entry name" value="Biopterin_syn/organic_redct"/>
</dbReference>
<organism evidence="6 7">
    <name type="scientific">Cohnella herbarum</name>
    <dbReference type="NCBI Taxonomy" id="2728023"/>
    <lineage>
        <taxon>Bacteria</taxon>
        <taxon>Bacillati</taxon>
        <taxon>Bacillota</taxon>
        <taxon>Bacilli</taxon>
        <taxon>Bacillales</taxon>
        <taxon>Paenibacillaceae</taxon>
        <taxon>Cohnella</taxon>
    </lineage>
</organism>
<proteinExistence type="inferred from homology"/>
<dbReference type="EMBL" id="CP051680">
    <property type="protein sequence ID" value="QJD88060.1"/>
    <property type="molecule type" value="Genomic_DNA"/>
</dbReference>
<comment type="subcellular location">
    <subcellularLocation>
        <location evidence="1">Cytoplasm</location>
    </subcellularLocation>
</comment>
<dbReference type="Gene3D" id="3.40.50.720">
    <property type="entry name" value="NAD(P)-binding Rossmann-like Domain"/>
    <property type="match status" value="1"/>
</dbReference>
<dbReference type="PANTHER" id="PTHR44085:SF2">
    <property type="entry name" value="SEPIAPTERIN REDUCTASE"/>
    <property type="match status" value="1"/>
</dbReference>
<dbReference type="PROSITE" id="PS00061">
    <property type="entry name" value="ADH_SHORT"/>
    <property type="match status" value="1"/>
</dbReference>
<dbReference type="PRINTS" id="PR00081">
    <property type="entry name" value="GDHRDH"/>
</dbReference>
<dbReference type="KEGG" id="cheb:HH215_08545"/>
<evidence type="ECO:0000256" key="2">
    <source>
        <dbReference type="ARBA" id="ARBA00006484"/>
    </source>
</evidence>
<sequence length="246" mass="27413">MMPSHFIITGTSRGIGEQVARMLLEKDHLVYGISRGKSNVLLNYSNFKPIHFDLSHILGIEGLLKDIFNQMDIDDSEMICLINNAAMIEPLKSIELCQPEEINENLQISLIAPMVLASSFIKLTENITSIRRKIMNISSGSGTYPAPAMSVYCTAKAGINMFTQCVGAEQAKQHNPIEIIAVDPGMVETEMQRIARGKSAQQFEMAKFFEHAHQSGQLQSTERLGSHLLNLIDKKFEPGRLVNYSD</sequence>
<evidence type="ECO:0000256" key="4">
    <source>
        <dbReference type="ARBA" id="ARBA00022857"/>
    </source>
</evidence>
<evidence type="ECO:0000256" key="5">
    <source>
        <dbReference type="ARBA" id="ARBA00023002"/>
    </source>
</evidence>
<protein>
    <submittedName>
        <fullName evidence="6">SDR family NAD(P)-dependent oxidoreductase</fullName>
    </submittedName>
</protein>
<evidence type="ECO:0000313" key="7">
    <source>
        <dbReference type="Proteomes" id="UP000502248"/>
    </source>
</evidence>
<name>A0A7Z2VRZ1_9BACL</name>
<keyword evidence="4" id="KW-0521">NADP</keyword>
<dbReference type="GO" id="GO:0005737">
    <property type="term" value="C:cytoplasm"/>
    <property type="evidence" value="ECO:0007669"/>
    <property type="project" value="UniProtKB-SubCell"/>
</dbReference>
<accession>A0A7Z2VRZ1</accession>
<keyword evidence="7" id="KW-1185">Reference proteome</keyword>
<dbReference type="PANTHER" id="PTHR44085">
    <property type="entry name" value="SEPIAPTERIN REDUCTASE"/>
    <property type="match status" value="1"/>
</dbReference>
<dbReference type="Proteomes" id="UP000502248">
    <property type="component" value="Chromosome"/>
</dbReference>
<dbReference type="GO" id="GO:0004757">
    <property type="term" value="F:sepiapterin reductase (NADP+) activity"/>
    <property type="evidence" value="ECO:0007669"/>
    <property type="project" value="TreeGrafter"/>
</dbReference>
<evidence type="ECO:0000313" key="6">
    <source>
        <dbReference type="EMBL" id="QJD88060.1"/>
    </source>
</evidence>
<dbReference type="GO" id="GO:0006729">
    <property type="term" value="P:tetrahydrobiopterin biosynthetic process"/>
    <property type="evidence" value="ECO:0007669"/>
    <property type="project" value="TreeGrafter"/>
</dbReference>
<evidence type="ECO:0000256" key="3">
    <source>
        <dbReference type="ARBA" id="ARBA00022490"/>
    </source>
</evidence>
<evidence type="ECO:0000256" key="1">
    <source>
        <dbReference type="ARBA" id="ARBA00004496"/>
    </source>
</evidence>
<dbReference type="InterPro" id="IPR036291">
    <property type="entry name" value="NAD(P)-bd_dom_sf"/>
</dbReference>
<dbReference type="InterPro" id="IPR002347">
    <property type="entry name" value="SDR_fam"/>
</dbReference>
<gene>
    <name evidence="6" type="ORF">HH215_08545</name>
</gene>
<keyword evidence="5" id="KW-0560">Oxidoreductase</keyword>
<dbReference type="Pfam" id="PF00106">
    <property type="entry name" value="adh_short"/>
    <property type="match status" value="1"/>
</dbReference>